<comment type="caution">
    <text evidence="1">The sequence shown here is derived from an EMBL/GenBank/DDBJ whole genome shotgun (WGS) entry which is preliminary data.</text>
</comment>
<accession>A0A1Q6F7Z4</accession>
<gene>
    <name evidence="1" type="ORF">BHV66_04685</name>
</gene>
<dbReference type="Proteomes" id="UP000187417">
    <property type="component" value="Unassembled WGS sequence"/>
</dbReference>
<reference evidence="1 2" key="1">
    <citation type="journal article" date="2016" name="Nat. Biotechnol.">
        <title>Measurement of bacterial replication rates in microbial communities.</title>
        <authorList>
            <person name="Brown C.T."/>
            <person name="Olm M.R."/>
            <person name="Thomas B.C."/>
            <person name="Banfield J.F."/>
        </authorList>
    </citation>
    <scope>NUCLEOTIDE SEQUENCE [LARGE SCALE GENOMIC DNA]</scope>
    <source>
        <strain evidence="1">CAG:67_53_122</strain>
    </source>
</reference>
<organism evidence="1 2">
    <name type="scientific">Alistipes putredinis</name>
    <dbReference type="NCBI Taxonomy" id="28117"/>
    <lineage>
        <taxon>Bacteria</taxon>
        <taxon>Pseudomonadati</taxon>
        <taxon>Bacteroidota</taxon>
        <taxon>Bacteroidia</taxon>
        <taxon>Bacteroidales</taxon>
        <taxon>Rikenellaceae</taxon>
        <taxon>Alistipes</taxon>
    </lineage>
</organism>
<dbReference type="EMBL" id="MNQH01000024">
    <property type="protein sequence ID" value="OKY94956.1"/>
    <property type="molecule type" value="Genomic_DNA"/>
</dbReference>
<evidence type="ECO:0000313" key="1">
    <source>
        <dbReference type="EMBL" id="OKY94956.1"/>
    </source>
</evidence>
<proteinExistence type="predicted"/>
<evidence type="ECO:0000313" key="2">
    <source>
        <dbReference type="Proteomes" id="UP000187417"/>
    </source>
</evidence>
<sequence length="62" mass="6890">MAYISFNYNVFVEAVLSIPFTDCAKSGRFAAQTVSKAIRPSFGSDFEALCLMALFLSRLFPE</sequence>
<name>A0A1Q6F7Z4_9BACT</name>
<dbReference type="STRING" id="28117.BHV66_04685"/>
<protein>
    <submittedName>
        <fullName evidence="1">Uncharacterized protein</fullName>
    </submittedName>
</protein>
<dbReference type="AlphaFoldDB" id="A0A1Q6F7Z4"/>